<accession>A0ACC0CS80</accession>
<sequence length="552" mass="58086">MAPLCRFFQQGYCKNGATCRFEHPSANANPFASNSNRFSALNTGGGNSNNYKPQDNPYKFTKDTIRFDLTDDRPRWILSSYGPGKDAPEQLFGGYPREQSLEEVMMHIRTSGNEQQAMSEITGLYQQAEQQIQTTLSNLDGAMHFILEAENKHPNRIDICKQSSPQGGTTGLFARDAVGRQSGFPNPLASNANPFASAPQQSQNPFAGGGSSGGTPAFGQPSALGQKPNPFGSASSTPAFGQPSTMGAPKPAFGQPSQMGANAPAFGQPSTLGQKPNPFSSTGASAPSGFGQPTAPSAFGQPSALGQRPNPFGTAPPGPSPFSQAASAGAPPSAPNPFGQPSAPNPFAQVASAPVANQSMDTSGPPPTAARNPFGQPSGSPFGAQPNNAFGGQQPSGFGAAASNPFARTNTNTQAPAPAAASTATRNNPYAPNSTKQHPAPESYIMKTIHGQITAFNGQPVTYKWKVDDKYQDERPPDHGDTPVPGTRNSDGTWRKIFFPDGPPSYNKDTEPDMALYNADVKAAYETMTSTGRFAGDMPEVPPLREDCVWNF</sequence>
<gene>
    <name evidence="1" type="ORF">F4821DRAFT_245356</name>
</gene>
<keyword evidence="2" id="KW-1185">Reference proteome</keyword>
<proteinExistence type="predicted"/>
<protein>
    <submittedName>
        <fullName evidence="1">Uncharacterized protein</fullName>
    </submittedName>
</protein>
<dbReference type="Proteomes" id="UP001497680">
    <property type="component" value="Unassembled WGS sequence"/>
</dbReference>
<dbReference type="EMBL" id="MU394356">
    <property type="protein sequence ID" value="KAI6083183.1"/>
    <property type="molecule type" value="Genomic_DNA"/>
</dbReference>
<organism evidence="1 2">
    <name type="scientific">Hypoxylon rubiginosum</name>
    <dbReference type="NCBI Taxonomy" id="110542"/>
    <lineage>
        <taxon>Eukaryota</taxon>
        <taxon>Fungi</taxon>
        <taxon>Dikarya</taxon>
        <taxon>Ascomycota</taxon>
        <taxon>Pezizomycotina</taxon>
        <taxon>Sordariomycetes</taxon>
        <taxon>Xylariomycetidae</taxon>
        <taxon>Xylariales</taxon>
        <taxon>Hypoxylaceae</taxon>
        <taxon>Hypoxylon</taxon>
    </lineage>
</organism>
<name>A0ACC0CS80_9PEZI</name>
<reference evidence="1 2" key="1">
    <citation type="journal article" date="2022" name="New Phytol.">
        <title>Ecological generalism drives hyperdiversity of secondary metabolite gene clusters in xylarialean endophytes.</title>
        <authorList>
            <person name="Franco M.E.E."/>
            <person name="Wisecaver J.H."/>
            <person name="Arnold A.E."/>
            <person name="Ju Y.M."/>
            <person name="Slot J.C."/>
            <person name="Ahrendt S."/>
            <person name="Moore L.P."/>
            <person name="Eastman K.E."/>
            <person name="Scott K."/>
            <person name="Konkel Z."/>
            <person name="Mondo S.J."/>
            <person name="Kuo A."/>
            <person name="Hayes R.D."/>
            <person name="Haridas S."/>
            <person name="Andreopoulos B."/>
            <person name="Riley R."/>
            <person name="LaButti K."/>
            <person name="Pangilinan J."/>
            <person name="Lipzen A."/>
            <person name="Amirebrahimi M."/>
            <person name="Yan J."/>
            <person name="Adam C."/>
            <person name="Keymanesh K."/>
            <person name="Ng V."/>
            <person name="Louie K."/>
            <person name="Northen T."/>
            <person name="Drula E."/>
            <person name="Henrissat B."/>
            <person name="Hsieh H.M."/>
            <person name="Youens-Clark K."/>
            <person name="Lutzoni F."/>
            <person name="Miadlikowska J."/>
            <person name="Eastwood D.C."/>
            <person name="Hamelin R.C."/>
            <person name="Grigoriev I.V."/>
            <person name="U'Ren J.M."/>
        </authorList>
    </citation>
    <scope>NUCLEOTIDE SEQUENCE [LARGE SCALE GENOMIC DNA]</scope>
    <source>
        <strain evidence="1 2">ER1909</strain>
    </source>
</reference>
<evidence type="ECO:0000313" key="1">
    <source>
        <dbReference type="EMBL" id="KAI6083183.1"/>
    </source>
</evidence>
<evidence type="ECO:0000313" key="2">
    <source>
        <dbReference type="Proteomes" id="UP001497680"/>
    </source>
</evidence>
<comment type="caution">
    <text evidence="1">The sequence shown here is derived from an EMBL/GenBank/DDBJ whole genome shotgun (WGS) entry which is preliminary data.</text>
</comment>